<name>A0A1F4UL15_UNCKA</name>
<proteinExistence type="predicted"/>
<dbReference type="Proteomes" id="UP000178615">
    <property type="component" value="Unassembled WGS sequence"/>
</dbReference>
<protein>
    <submittedName>
        <fullName evidence="2">Uncharacterized protein</fullName>
    </submittedName>
</protein>
<reference evidence="2 3" key="1">
    <citation type="journal article" date="2016" name="Nat. Commun.">
        <title>Thousands of microbial genomes shed light on interconnected biogeochemical processes in an aquifer system.</title>
        <authorList>
            <person name="Anantharaman K."/>
            <person name="Brown C.T."/>
            <person name="Hug L.A."/>
            <person name="Sharon I."/>
            <person name="Castelle C.J."/>
            <person name="Probst A.J."/>
            <person name="Thomas B.C."/>
            <person name="Singh A."/>
            <person name="Wilkins M.J."/>
            <person name="Karaoz U."/>
            <person name="Brodie E.L."/>
            <person name="Williams K.H."/>
            <person name="Hubbard S.S."/>
            <person name="Banfield J.F."/>
        </authorList>
    </citation>
    <scope>NUCLEOTIDE SEQUENCE [LARGE SCALE GENOMIC DNA]</scope>
</reference>
<comment type="caution">
    <text evidence="2">The sequence shown here is derived from an EMBL/GenBank/DDBJ whole genome shotgun (WGS) entry which is preliminary data.</text>
</comment>
<dbReference type="AlphaFoldDB" id="A0A1F4UL15"/>
<evidence type="ECO:0000313" key="2">
    <source>
        <dbReference type="EMBL" id="OGC45542.1"/>
    </source>
</evidence>
<sequence length="74" mass="7975">MSDPRFRPGKLPPGAIPVGNGWMFPDNQGGLHRGADEAIRENQRIESDQSRGSSGGCGEDANRVPPRRYDPEGG</sequence>
<gene>
    <name evidence="2" type="ORF">A2V49_01090</name>
</gene>
<dbReference type="EMBL" id="MEUV01000028">
    <property type="protein sequence ID" value="OGC45542.1"/>
    <property type="molecule type" value="Genomic_DNA"/>
</dbReference>
<feature type="region of interest" description="Disordered" evidence="1">
    <location>
        <begin position="1"/>
        <end position="74"/>
    </location>
</feature>
<organism evidence="2 3">
    <name type="scientific">candidate division WWE3 bacterium RBG_19FT_COMBO_34_6</name>
    <dbReference type="NCBI Taxonomy" id="1802612"/>
    <lineage>
        <taxon>Bacteria</taxon>
        <taxon>Katanobacteria</taxon>
    </lineage>
</organism>
<evidence type="ECO:0000313" key="3">
    <source>
        <dbReference type="Proteomes" id="UP000178615"/>
    </source>
</evidence>
<accession>A0A1F4UL15</accession>
<feature type="compositionally biased region" description="Basic and acidic residues" evidence="1">
    <location>
        <begin position="33"/>
        <end position="49"/>
    </location>
</feature>
<evidence type="ECO:0000256" key="1">
    <source>
        <dbReference type="SAM" id="MobiDB-lite"/>
    </source>
</evidence>